<feature type="transmembrane region" description="Helical" evidence="8">
    <location>
        <begin position="235"/>
        <end position="253"/>
    </location>
</feature>
<dbReference type="PANTHER" id="PTHR36838">
    <property type="entry name" value="AUXIN EFFLUX CARRIER FAMILY PROTEIN"/>
    <property type="match status" value="1"/>
</dbReference>
<dbReference type="Gene3D" id="1.20.1530.20">
    <property type="match status" value="1"/>
</dbReference>
<evidence type="ECO:0000256" key="6">
    <source>
        <dbReference type="ARBA" id="ARBA00022989"/>
    </source>
</evidence>
<keyword evidence="3" id="KW-0813">Transport</keyword>
<keyword evidence="4" id="KW-1003">Cell membrane</keyword>
<gene>
    <name evidence="9" type="ORF">DRP44_01030</name>
</gene>
<comment type="similarity">
    <text evidence="2">Belongs to the auxin efflux carrier (TC 2.A.69) family.</text>
</comment>
<evidence type="ECO:0000256" key="8">
    <source>
        <dbReference type="SAM" id="Phobius"/>
    </source>
</evidence>
<evidence type="ECO:0000256" key="1">
    <source>
        <dbReference type="ARBA" id="ARBA00004651"/>
    </source>
</evidence>
<feature type="transmembrane region" description="Helical" evidence="8">
    <location>
        <begin position="290"/>
        <end position="310"/>
    </location>
</feature>
<dbReference type="Proteomes" id="UP000282321">
    <property type="component" value="Unassembled WGS sequence"/>
</dbReference>
<evidence type="ECO:0000256" key="4">
    <source>
        <dbReference type="ARBA" id="ARBA00022475"/>
    </source>
</evidence>
<protein>
    <recommendedName>
        <fullName evidence="11">AEC family transporter</fullName>
    </recommendedName>
</protein>
<evidence type="ECO:0008006" key="11">
    <source>
        <dbReference type="Google" id="ProtNLM"/>
    </source>
</evidence>
<proteinExistence type="inferred from homology"/>
<feature type="transmembrane region" description="Helical" evidence="8">
    <location>
        <begin position="64"/>
        <end position="84"/>
    </location>
</feature>
<keyword evidence="6 8" id="KW-1133">Transmembrane helix</keyword>
<dbReference type="EMBL" id="QNBC01000007">
    <property type="protein sequence ID" value="RKX67879.1"/>
    <property type="molecule type" value="Genomic_DNA"/>
</dbReference>
<accession>A0A660SAW3</accession>
<feature type="transmembrane region" description="Helical" evidence="8">
    <location>
        <begin position="37"/>
        <end position="52"/>
    </location>
</feature>
<feature type="transmembrane region" description="Helical" evidence="8">
    <location>
        <begin position="123"/>
        <end position="147"/>
    </location>
</feature>
<feature type="transmembrane region" description="Helical" evidence="8">
    <location>
        <begin position="96"/>
        <end position="117"/>
    </location>
</feature>
<keyword evidence="7 8" id="KW-0472">Membrane</keyword>
<sequence>MKIIIIVISLLLPIFFGYFFKLIKLFNKDEIATLRKFVVKVTVPFIIFRNLYKADMESLGQIYPAMLSFIILSLLYMITAYFVSNIISKDRKKQNSYAFATFVGNYGYLGWGVLYYFYGNSGFTRSVFFTILFWPVFLSTGFFLVYLKNKKHARANKNNFLPVLTQHATIPILTAIVAIAMNITHVNIPNILSNFIDDFANITIPMILFTIGLNFSFKMKRSQFKVIFSSSLHRLIFGFLLGIITVFVTTLIFKTDKIMTKVILIESIMPTAAMAPLFEEYIEMDSELMSGIITFSTVLSLVTIPIWYYLVQLL</sequence>
<dbReference type="PANTHER" id="PTHR36838:SF3">
    <property type="entry name" value="TRANSPORTER AUXIN EFFLUX CARRIER EC FAMILY"/>
    <property type="match status" value="1"/>
</dbReference>
<keyword evidence="5 8" id="KW-0812">Transmembrane</keyword>
<comment type="caution">
    <text evidence="9">The sequence shown here is derived from an EMBL/GenBank/DDBJ whole genome shotgun (WGS) entry which is preliminary data.</text>
</comment>
<name>A0A660SAW3_UNCT6</name>
<feature type="transmembrane region" description="Helical" evidence="8">
    <location>
        <begin position="195"/>
        <end position="215"/>
    </location>
</feature>
<evidence type="ECO:0000256" key="3">
    <source>
        <dbReference type="ARBA" id="ARBA00022448"/>
    </source>
</evidence>
<dbReference type="GO" id="GO:0005886">
    <property type="term" value="C:plasma membrane"/>
    <property type="evidence" value="ECO:0007669"/>
    <property type="project" value="UniProtKB-SubCell"/>
</dbReference>
<dbReference type="InterPro" id="IPR038770">
    <property type="entry name" value="Na+/solute_symporter_sf"/>
</dbReference>
<evidence type="ECO:0000256" key="5">
    <source>
        <dbReference type="ARBA" id="ARBA00022692"/>
    </source>
</evidence>
<evidence type="ECO:0000256" key="2">
    <source>
        <dbReference type="ARBA" id="ARBA00010145"/>
    </source>
</evidence>
<reference evidence="9 10" key="1">
    <citation type="submission" date="2018-06" db="EMBL/GenBank/DDBJ databases">
        <title>Extensive metabolic versatility and redundancy in microbially diverse, dynamic hydrothermal sediments.</title>
        <authorList>
            <person name="Dombrowski N."/>
            <person name="Teske A."/>
            <person name="Baker B.J."/>
        </authorList>
    </citation>
    <scope>NUCLEOTIDE SEQUENCE [LARGE SCALE GENOMIC DNA]</scope>
    <source>
        <strain evidence="9">B35_G9</strain>
    </source>
</reference>
<feature type="transmembrane region" description="Helical" evidence="8">
    <location>
        <begin position="159"/>
        <end position="183"/>
    </location>
</feature>
<dbReference type="Pfam" id="PF03547">
    <property type="entry name" value="Mem_trans"/>
    <property type="match status" value="1"/>
</dbReference>
<dbReference type="InterPro" id="IPR004776">
    <property type="entry name" value="Mem_transp_PIN-like"/>
</dbReference>
<evidence type="ECO:0000313" key="9">
    <source>
        <dbReference type="EMBL" id="RKX67879.1"/>
    </source>
</evidence>
<dbReference type="GO" id="GO:0055085">
    <property type="term" value="P:transmembrane transport"/>
    <property type="evidence" value="ECO:0007669"/>
    <property type="project" value="InterPro"/>
</dbReference>
<feature type="transmembrane region" description="Helical" evidence="8">
    <location>
        <begin position="6"/>
        <end position="25"/>
    </location>
</feature>
<evidence type="ECO:0000313" key="10">
    <source>
        <dbReference type="Proteomes" id="UP000282321"/>
    </source>
</evidence>
<comment type="subcellular location">
    <subcellularLocation>
        <location evidence="1">Cell membrane</location>
        <topology evidence="1">Multi-pass membrane protein</topology>
    </subcellularLocation>
</comment>
<organism evidence="9 10">
    <name type="scientific">candidate division TA06 bacterium</name>
    <dbReference type="NCBI Taxonomy" id="2250710"/>
    <lineage>
        <taxon>Bacteria</taxon>
        <taxon>Bacteria division TA06</taxon>
    </lineage>
</organism>
<dbReference type="AlphaFoldDB" id="A0A660SAW3"/>
<evidence type="ECO:0000256" key="7">
    <source>
        <dbReference type="ARBA" id="ARBA00023136"/>
    </source>
</evidence>